<evidence type="ECO:0000313" key="1">
    <source>
        <dbReference type="EMBL" id="ELP85714.1"/>
    </source>
</evidence>
<dbReference type="GO" id="GO:0032259">
    <property type="term" value="P:methylation"/>
    <property type="evidence" value="ECO:0007669"/>
    <property type="project" value="InterPro"/>
</dbReference>
<gene>
    <name evidence="1" type="ORF">EIN_265830</name>
</gene>
<reference evidence="1 2" key="1">
    <citation type="submission" date="2012-10" db="EMBL/GenBank/DDBJ databases">
        <authorList>
            <person name="Zafar N."/>
            <person name="Inman J."/>
            <person name="Hall N."/>
            <person name="Lorenzi H."/>
            <person name="Caler E."/>
        </authorList>
    </citation>
    <scope>NUCLEOTIDE SEQUENCE [LARGE SCALE GENOMIC DNA]</scope>
    <source>
        <strain evidence="1 2">IP1</strain>
    </source>
</reference>
<dbReference type="OrthoDB" id="28051at2759"/>
<dbReference type="RefSeq" id="XP_004185060.1">
    <property type="nucleotide sequence ID" value="XM_004185012.1"/>
</dbReference>
<dbReference type="Proteomes" id="UP000014680">
    <property type="component" value="Unassembled WGS sequence"/>
</dbReference>
<proteinExistence type="predicted"/>
<protein>
    <submittedName>
        <fullName evidence="1">Uncharacterized protein</fullName>
    </submittedName>
</protein>
<keyword evidence="2" id="KW-1185">Reference proteome</keyword>
<dbReference type="InterPro" id="IPR002052">
    <property type="entry name" value="DNA_methylase_N6_adenine_CS"/>
</dbReference>
<dbReference type="GO" id="GO:0003676">
    <property type="term" value="F:nucleic acid binding"/>
    <property type="evidence" value="ECO:0007669"/>
    <property type="project" value="InterPro"/>
</dbReference>
<name>A0A0A1TWT4_ENTIV</name>
<dbReference type="GeneID" id="14884677"/>
<dbReference type="EMBL" id="KB207046">
    <property type="protein sequence ID" value="ELP85714.1"/>
    <property type="molecule type" value="Genomic_DNA"/>
</dbReference>
<sequence>MPSRLELFFMMNVAKYLSSVDDLYEFCRVSKKCQETLNAFQQNFFFVDSTIERELKFFNGIQNYKGYNTITTFPHKQFEFYDIKGVVEGIPLEKIRSLNTGIIPDDCEKMTNLRHLEFYIEEEDDGWQLVDADDFKPLSLLENLKTVKFVIENPPFTPLEEYEKPDIYEDFIDAITNIGPKPLIVVVNCDPQYINQILAIGDNVRVRQIVRNIDKFAQEIKNEKIYKVTNCISGNLNDLIDGDVIQKYGFPIVKLHNWEYKPKSNEKTFDLSKYNALYDLNLFFRDFEYNWILPTNLTQLYMYDQNIVNLSQLQNLQTLITNQIPQCQLNQLTFFELSSPKKVNAKEINDIGNVKELIIECFREELLDLYDLEITYVNIMSFYGKYIVLSPHIESLIVSNIYIEQLVIPKSVKTLYCHCSETLISLQFENGIQLETVVLYSCKNLNKFTLPKSVKTLKLESDIEAKILNIQELIL</sequence>
<organism evidence="1 2">
    <name type="scientific">Entamoeba invadens IP1</name>
    <dbReference type="NCBI Taxonomy" id="370355"/>
    <lineage>
        <taxon>Eukaryota</taxon>
        <taxon>Amoebozoa</taxon>
        <taxon>Evosea</taxon>
        <taxon>Archamoebae</taxon>
        <taxon>Mastigamoebida</taxon>
        <taxon>Entamoebidae</taxon>
        <taxon>Entamoeba</taxon>
    </lineage>
</organism>
<dbReference type="AlphaFoldDB" id="A0A0A1TWT4"/>
<dbReference type="VEuPathDB" id="AmoebaDB:EIN_265830"/>
<dbReference type="KEGG" id="eiv:EIN_265830"/>
<dbReference type="PROSITE" id="PS00092">
    <property type="entry name" value="N6_MTASE"/>
    <property type="match status" value="1"/>
</dbReference>
<dbReference type="GO" id="GO:0008168">
    <property type="term" value="F:methyltransferase activity"/>
    <property type="evidence" value="ECO:0007669"/>
    <property type="project" value="InterPro"/>
</dbReference>
<accession>A0A0A1TWT4</accession>
<evidence type="ECO:0000313" key="2">
    <source>
        <dbReference type="Proteomes" id="UP000014680"/>
    </source>
</evidence>